<evidence type="ECO:0000256" key="4">
    <source>
        <dbReference type="ARBA" id="ARBA00022982"/>
    </source>
</evidence>
<dbReference type="InterPro" id="IPR017896">
    <property type="entry name" value="4Fe4S_Fe-S-bd"/>
</dbReference>
<dbReference type="InterPro" id="IPR051684">
    <property type="entry name" value="Electron_Trans/Redox"/>
</dbReference>
<keyword evidence="3" id="KW-0479">Metal-binding</keyword>
<feature type="transmembrane region" description="Helical" evidence="7">
    <location>
        <begin position="450"/>
        <end position="473"/>
    </location>
</feature>
<evidence type="ECO:0000256" key="1">
    <source>
        <dbReference type="ARBA" id="ARBA00022448"/>
    </source>
</evidence>
<feature type="transmembrane region" description="Helical" evidence="7">
    <location>
        <begin position="44"/>
        <end position="62"/>
    </location>
</feature>
<evidence type="ECO:0000259" key="8">
    <source>
        <dbReference type="Pfam" id="PF12801"/>
    </source>
</evidence>
<dbReference type="GO" id="GO:0051539">
    <property type="term" value="F:4 iron, 4 sulfur cluster binding"/>
    <property type="evidence" value="ECO:0007669"/>
    <property type="project" value="UniProtKB-KW"/>
</dbReference>
<evidence type="ECO:0000256" key="5">
    <source>
        <dbReference type="ARBA" id="ARBA00023004"/>
    </source>
</evidence>
<dbReference type="Proteomes" id="UP001152876">
    <property type="component" value="Unassembled WGS sequence"/>
</dbReference>
<organism evidence="9 10">
    <name type="scientific">Hydrogenophaga taeniospiralis CCUG 15921</name>
    <dbReference type="NCBI Taxonomy" id="1281780"/>
    <lineage>
        <taxon>Bacteria</taxon>
        <taxon>Pseudomonadati</taxon>
        <taxon>Pseudomonadota</taxon>
        <taxon>Betaproteobacteria</taxon>
        <taxon>Burkholderiales</taxon>
        <taxon>Comamonadaceae</taxon>
        <taxon>Hydrogenophaga</taxon>
    </lineage>
</organism>
<dbReference type="PANTHER" id="PTHR30176:SF3">
    <property type="entry name" value="FERREDOXIN-TYPE PROTEIN NAPH"/>
    <property type="match status" value="1"/>
</dbReference>
<dbReference type="Pfam" id="PF12801">
    <property type="entry name" value="Fer4_5"/>
    <property type="match status" value="2"/>
</dbReference>
<keyword evidence="5" id="KW-0408">Iron</keyword>
<feature type="transmembrane region" description="Helical" evidence="7">
    <location>
        <begin position="347"/>
        <end position="370"/>
    </location>
</feature>
<comment type="caution">
    <text evidence="9">The sequence shown here is derived from an EMBL/GenBank/DDBJ whole genome shotgun (WGS) entry which is preliminary data.</text>
</comment>
<evidence type="ECO:0000256" key="2">
    <source>
        <dbReference type="ARBA" id="ARBA00022485"/>
    </source>
</evidence>
<evidence type="ECO:0000256" key="7">
    <source>
        <dbReference type="SAM" id="Phobius"/>
    </source>
</evidence>
<sequence>MVRAAATPALAAPVPLHFVARRPAGALPALGDAMRRHGRLIRGVQWAIVLVYAVLVVLPAFLPLPDDAARILDHLGLFAQFLFWGIWWPFVLLSMVLLGRVWCGVFCPEGALSEAVSRHGRGRGIPRWMRWGGWPAVAFVITTIYGQLVSVYQYPQAALLVLGGSTVAAVLVGAWVGRGKRVWCRHLCPVGGVFGLLARLAPLHFQVDRARWEARTGGITRLPNCAPLIDIRRMESASACHMCGRCSGQRDAVTLIARVPGSEIVRHGANTASGWDTALLLFGLIGVAMGAFHWGASPGFVALRVALADWAVERGWWWLLADNAPWWLLTHYPQNQDVFVWLDGVLIVAYILATGLAVGAALYGLCLAAARALGRPGAQHHLALAYVPLGGCGAFLGLSMTTVTMLRHEGLAVPWVDGTRALLLAGAALWGLWLAWHSSAVHSQSRTRRALATGLIAIGSGLVVAGWSALFFWW</sequence>
<feature type="transmembrane region" description="Helical" evidence="7">
    <location>
        <begin position="278"/>
        <end position="296"/>
    </location>
</feature>
<reference evidence="9" key="1">
    <citation type="submission" date="2013-01" db="EMBL/GenBank/DDBJ databases">
        <title>Genome draft of Hydrogenophaga taeniospiralis 2K1.</title>
        <authorList>
            <person name="Gomila M."/>
            <person name="Lalucat J."/>
        </authorList>
    </citation>
    <scope>NUCLEOTIDE SEQUENCE</scope>
    <source>
        <strain evidence="9">CCUG 15921</strain>
    </source>
</reference>
<keyword evidence="1" id="KW-0813">Transport</keyword>
<protein>
    <submittedName>
        <fullName evidence="9">Ferredoxin</fullName>
    </submittedName>
</protein>
<feature type="domain" description="4Fe-4S ferredoxin-type" evidence="8">
    <location>
        <begin position="166"/>
        <end position="201"/>
    </location>
</feature>
<dbReference type="AlphaFoldDB" id="A0A9X4NTL8"/>
<feature type="transmembrane region" description="Helical" evidence="7">
    <location>
        <begin position="154"/>
        <end position="176"/>
    </location>
</feature>
<dbReference type="EMBL" id="AOGK01000009">
    <property type="protein sequence ID" value="MDG5976011.1"/>
    <property type="molecule type" value="Genomic_DNA"/>
</dbReference>
<keyword evidence="2" id="KW-0004">4Fe-4S</keyword>
<evidence type="ECO:0000256" key="6">
    <source>
        <dbReference type="ARBA" id="ARBA00023014"/>
    </source>
</evidence>
<name>A0A9X4NTL8_9BURK</name>
<evidence type="ECO:0000313" key="10">
    <source>
        <dbReference type="Proteomes" id="UP001152876"/>
    </source>
</evidence>
<keyword evidence="4" id="KW-0249">Electron transport</keyword>
<keyword evidence="7" id="KW-1133">Transmembrane helix</keyword>
<dbReference type="GO" id="GO:0005886">
    <property type="term" value="C:plasma membrane"/>
    <property type="evidence" value="ECO:0007669"/>
    <property type="project" value="TreeGrafter"/>
</dbReference>
<dbReference type="PANTHER" id="PTHR30176">
    <property type="entry name" value="FERREDOXIN-TYPE PROTEIN NAPH"/>
    <property type="match status" value="1"/>
</dbReference>
<keyword evidence="6" id="KW-0411">Iron-sulfur</keyword>
<keyword evidence="10" id="KW-1185">Reference proteome</keyword>
<evidence type="ECO:0000256" key="3">
    <source>
        <dbReference type="ARBA" id="ARBA00022723"/>
    </source>
</evidence>
<proteinExistence type="predicted"/>
<keyword evidence="7" id="KW-0472">Membrane</keyword>
<feature type="transmembrane region" description="Helical" evidence="7">
    <location>
        <begin position="421"/>
        <end position="438"/>
    </location>
</feature>
<evidence type="ECO:0000313" key="9">
    <source>
        <dbReference type="EMBL" id="MDG5976011.1"/>
    </source>
</evidence>
<feature type="transmembrane region" description="Helical" evidence="7">
    <location>
        <begin position="128"/>
        <end position="148"/>
    </location>
</feature>
<gene>
    <name evidence="9" type="ORF">H010_12144</name>
</gene>
<accession>A0A9X4NTL8</accession>
<feature type="transmembrane region" description="Helical" evidence="7">
    <location>
        <begin position="82"/>
        <end position="107"/>
    </location>
</feature>
<dbReference type="GO" id="GO:0046872">
    <property type="term" value="F:metal ion binding"/>
    <property type="evidence" value="ECO:0007669"/>
    <property type="project" value="UniProtKB-KW"/>
</dbReference>
<keyword evidence="7" id="KW-0812">Transmembrane</keyword>
<feature type="domain" description="4Fe-4S ferredoxin-type" evidence="8">
    <location>
        <begin position="82"/>
        <end position="126"/>
    </location>
</feature>
<feature type="transmembrane region" description="Helical" evidence="7">
    <location>
        <begin position="382"/>
        <end position="401"/>
    </location>
</feature>